<evidence type="ECO:0000256" key="1">
    <source>
        <dbReference type="ARBA" id="ARBA00012104"/>
    </source>
</evidence>
<dbReference type="AlphaFoldDB" id="A0A845RKK0"/>
<dbReference type="EC" id="2.7.1.35" evidence="1"/>
<dbReference type="RefSeq" id="WP_160209105.1">
    <property type="nucleotide sequence ID" value="NZ_JBCLRJ010000005.1"/>
</dbReference>
<evidence type="ECO:0000259" key="6">
    <source>
        <dbReference type="Pfam" id="PF08543"/>
    </source>
</evidence>
<dbReference type="NCBIfam" id="NF005491">
    <property type="entry name" value="PRK07105.1"/>
    <property type="match status" value="1"/>
</dbReference>
<feature type="domain" description="Pyridoxamine kinase/Phosphomethylpyrimidine kinase" evidence="6">
    <location>
        <begin position="26"/>
        <end position="257"/>
    </location>
</feature>
<dbReference type="PROSITE" id="PS51257">
    <property type="entry name" value="PROKAR_LIPOPROTEIN"/>
    <property type="match status" value="1"/>
</dbReference>
<accession>A0A845RKK0</accession>
<dbReference type="SUPFAM" id="SSF53613">
    <property type="entry name" value="Ribokinase-like"/>
    <property type="match status" value="1"/>
</dbReference>
<evidence type="ECO:0000313" key="7">
    <source>
        <dbReference type="EMBL" id="NBI78242.1"/>
    </source>
</evidence>
<keyword evidence="2 7" id="KW-0808">Transferase</keyword>
<evidence type="ECO:0000256" key="5">
    <source>
        <dbReference type="ARBA" id="ARBA00022840"/>
    </source>
</evidence>
<dbReference type="PANTHER" id="PTHR10534">
    <property type="entry name" value="PYRIDOXAL KINASE"/>
    <property type="match status" value="1"/>
</dbReference>
<dbReference type="CDD" id="cd01173">
    <property type="entry name" value="pyridoxal_pyridoxamine_kinase"/>
    <property type="match status" value="1"/>
</dbReference>
<sequence>MRVPKVAAINDLSGLGRCSLTAAIPILSAMGVQACPLPTAALSNQTGFESFASVDLSEQIPRFSCEWRKRGVTFDGIYTGFLNGPAQAGQIADWINQFRTPQTHVLVDPVLGDRGHIYPVFDRTMIAAVRALVTKADIITPNLTEACILAGTSYEEAMRSDRLDTIRLAACALQKQGPSTVVITGIPRGEQIVNAVFSPQGEHLIATQRLGDGFSGTGDILASVLCGGLIRGMEPKTALDLAAALLQKAIVHTFAEGADPNDGVAFEPYLYLLTDREAYQ</sequence>
<dbReference type="Pfam" id="PF08543">
    <property type="entry name" value="Phos_pyr_kin"/>
    <property type="match status" value="1"/>
</dbReference>
<proteinExistence type="predicted"/>
<gene>
    <name evidence="7" type="ORF">D3Z39_05045</name>
</gene>
<dbReference type="InterPro" id="IPR013749">
    <property type="entry name" value="PM/HMP-P_kinase-1"/>
</dbReference>
<evidence type="ECO:0000313" key="8">
    <source>
        <dbReference type="Proteomes" id="UP000446348"/>
    </source>
</evidence>
<dbReference type="InterPro" id="IPR004625">
    <property type="entry name" value="PyrdxlKinase"/>
</dbReference>
<evidence type="ECO:0000256" key="4">
    <source>
        <dbReference type="ARBA" id="ARBA00022777"/>
    </source>
</evidence>
<dbReference type="Proteomes" id="UP000446348">
    <property type="component" value="Unassembled WGS sequence"/>
</dbReference>
<reference evidence="7 8" key="1">
    <citation type="submission" date="2018-08" db="EMBL/GenBank/DDBJ databases">
        <title>Murine metabolic-syndrome-specific gut microbial biobank.</title>
        <authorList>
            <person name="Liu C."/>
        </authorList>
    </citation>
    <scope>NUCLEOTIDE SEQUENCE [LARGE SCALE GENOMIC DNA]</scope>
    <source>
        <strain evidence="7 8">X69</strain>
    </source>
</reference>
<dbReference type="OrthoDB" id="9800808at2"/>
<keyword evidence="4 7" id="KW-0418">Kinase</keyword>
<dbReference type="Gene3D" id="3.40.1190.20">
    <property type="match status" value="1"/>
</dbReference>
<dbReference type="PANTHER" id="PTHR10534:SF2">
    <property type="entry name" value="PYRIDOXAL KINASE"/>
    <property type="match status" value="1"/>
</dbReference>
<keyword evidence="5" id="KW-0067">ATP-binding</keyword>
<dbReference type="GO" id="GO:0005524">
    <property type="term" value="F:ATP binding"/>
    <property type="evidence" value="ECO:0007669"/>
    <property type="project" value="UniProtKB-KW"/>
</dbReference>
<dbReference type="GO" id="GO:0005829">
    <property type="term" value="C:cytosol"/>
    <property type="evidence" value="ECO:0007669"/>
    <property type="project" value="TreeGrafter"/>
</dbReference>
<evidence type="ECO:0000256" key="3">
    <source>
        <dbReference type="ARBA" id="ARBA00022741"/>
    </source>
</evidence>
<dbReference type="GO" id="GO:0009443">
    <property type="term" value="P:pyridoxal 5'-phosphate salvage"/>
    <property type="evidence" value="ECO:0007669"/>
    <property type="project" value="InterPro"/>
</dbReference>
<name>A0A845RKK0_9FIRM</name>
<evidence type="ECO:0000256" key="2">
    <source>
        <dbReference type="ARBA" id="ARBA00022679"/>
    </source>
</evidence>
<organism evidence="7 8">
    <name type="scientific">Anaerotruncus colihominis</name>
    <dbReference type="NCBI Taxonomy" id="169435"/>
    <lineage>
        <taxon>Bacteria</taxon>
        <taxon>Bacillati</taxon>
        <taxon>Bacillota</taxon>
        <taxon>Clostridia</taxon>
        <taxon>Eubacteriales</taxon>
        <taxon>Oscillospiraceae</taxon>
        <taxon>Anaerotruncus</taxon>
    </lineage>
</organism>
<dbReference type="EMBL" id="QXWZ01000006">
    <property type="protein sequence ID" value="NBI78242.1"/>
    <property type="molecule type" value="Genomic_DNA"/>
</dbReference>
<comment type="caution">
    <text evidence="7">The sequence shown here is derived from an EMBL/GenBank/DDBJ whole genome shotgun (WGS) entry which is preliminary data.</text>
</comment>
<keyword evidence="3" id="KW-0547">Nucleotide-binding</keyword>
<dbReference type="GO" id="GO:0008478">
    <property type="term" value="F:pyridoxal kinase activity"/>
    <property type="evidence" value="ECO:0007669"/>
    <property type="project" value="UniProtKB-EC"/>
</dbReference>
<dbReference type="InterPro" id="IPR029056">
    <property type="entry name" value="Ribokinase-like"/>
</dbReference>
<protein>
    <recommendedName>
        <fullName evidence="1">pyridoxal kinase</fullName>
        <ecNumber evidence="1">2.7.1.35</ecNumber>
    </recommendedName>
</protein>